<dbReference type="SMART" id="SM00355">
    <property type="entry name" value="ZnF_C2H2"/>
    <property type="match status" value="9"/>
</dbReference>
<dbReference type="InterPro" id="IPR036236">
    <property type="entry name" value="Znf_C2H2_sf"/>
</dbReference>
<dbReference type="FunFam" id="3.30.160.60:FF:000130">
    <property type="entry name" value="Spalt-like transcription factor 4"/>
    <property type="match status" value="1"/>
</dbReference>
<evidence type="ECO:0000313" key="13">
    <source>
        <dbReference type="EnsemblMetazoa" id="CJA12338b.1"/>
    </source>
</evidence>
<dbReference type="GO" id="GO:0048513">
    <property type="term" value="P:animal organ development"/>
    <property type="evidence" value="ECO:0007669"/>
    <property type="project" value="UniProtKB-ARBA"/>
</dbReference>
<feature type="compositionally biased region" description="Polar residues" evidence="11">
    <location>
        <begin position="621"/>
        <end position="633"/>
    </location>
</feature>
<evidence type="ECO:0000256" key="1">
    <source>
        <dbReference type="ARBA" id="ARBA00004123"/>
    </source>
</evidence>
<organism evidence="13 14">
    <name type="scientific">Caenorhabditis japonica</name>
    <dbReference type="NCBI Taxonomy" id="281687"/>
    <lineage>
        <taxon>Eukaryota</taxon>
        <taxon>Metazoa</taxon>
        <taxon>Ecdysozoa</taxon>
        <taxon>Nematoda</taxon>
        <taxon>Chromadorea</taxon>
        <taxon>Rhabditida</taxon>
        <taxon>Rhabditina</taxon>
        <taxon>Rhabditomorpha</taxon>
        <taxon>Rhabditoidea</taxon>
        <taxon>Rhabditidae</taxon>
        <taxon>Peloderinae</taxon>
        <taxon>Caenorhabditis</taxon>
    </lineage>
</organism>
<evidence type="ECO:0000256" key="2">
    <source>
        <dbReference type="ARBA" id="ARBA00022723"/>
    </source>
</evidence>
<dbReference type="InterPro" id="IPR051565">
    <property type="entry name" value="Sal_C2H2-zinc-finger"/>
</dbReference>
<dbReference type="GO" id="GO:0048699">
    <property type="term" value="P:generation of neurons"/>
    <property type="evidence" value="ECO:0007669"/>
    <property type="project" value="UniProtKB-ARBA"/>
</dbReference>
<comment type="similarity">
    <text evidence="9">Belongs to the sal C2H2-type zinc-finger protein family.</text>
</comment>
<comment type="subcellular location">
    <subcellularLocation>
        <location evidence="1">Nucleus</location>
    </subcellularLocation>
</comment>
<feature type="region of interest" description="Disordered" evidence="11">
    <location>
        <begin position="615"/>
        <end position="634"/>
    </location>
</feature>
<reference evidence="13" key="2">
    <citation type="submission" date="2022-06" db="UniProtKB">
        <authorList>
            <consortium name="EnsemblMetazoa"/>
        </authorList>
    </citation>
    <scope>IDENTIFICATION</scope>
    <source>
        <strain evidence="13">DF5081</strain>
    </source>
</reference>
<sequence length="822" mass="90036">MLSPIDLSTKSLDEHNNIEKAMPLEDRSNLLNHFSAPFTSPQQFLSLCAQLGQNPASSRNVSSTASSTSSCPIQSCSQSFSSPAALTWHVLDAHEDEQEIFTCDVCATTFSNGQDIREHKCSKTVTNRSNSVPLTTAPSAVCFLSTPATPCPQFSINELIGTSSDQRDDEDDEQDDSFSSPAALTWHVLDAHEDEQEIFTCDVCATTFSNGQDIREHKCSKAVTNRSNSVPLTTAPSAVCFLSTPATPCPQFSINELIGTSSDQRDDEDDEQDDVEQQTYKLFGHLLPESADDKSKVNALLNHSLPPFQFPNFPPPFMMRQPFDPRAEMFGARHDNDDDWEALMEISTSDEGEKIRALVGDKAIPTTDPNQCILCRRVLSCKSALQMHYRTHTGERPFKCKICQRAFTTKGNLKTHMGVHRSKHSFRGLPMSLPPQLAPQMPPRIHLANPPVSAAAAVAAHIQAAQAQAQAQVQAQAQAQAQQQCPICPQRFMNAAELGAHITEHRNSLTQPPRVMPTPPTRVQTFPFVPFFTPPSLNATDMSTQFNLANILSAQMNKKESPQSSDSSMEEKISRDDPPKMASLSPSNSSESSSSVRQEILEPMELEEKLKKLEEPPVLEQQVQAATPTTPKNENPLLAMQKMWAETEPPPPRQMPVLSKHQCGVCFKHFSSSSALQIHMRTHTGDKPFKCEMCGRAFTTRGNLKVHMGTHSWQQSPSRRDASGRRIFDVATAAAGAVTGPEKAGTILPSPVGPPAASPLAMLGPHGLSGLEMMMMLWRTVCSVCQKVCQSPSELEQHLKEHLSNGSGALTPLTSSDTPPLS</sequence>
<evidence type="ECO:0000256" key="11">
    <source>
        <dbReference type="SAM" id="MobiDB-lite"/>
    </source>
</evidence>
<name>A0A8R1HYQ7_CAEJA</name>
<evidence type="ECO:0000256" key="6">
    <source>
        <dbReference type="ARBA" id="ARBA00023015"/>
    </source>
</evidence>
<accession>A0A8R1HYQ7</accession>
<feature type="domain" description="C2H2-type" evidence="12">
    <location>
        <begin position="398"/>
        <end position="425"/>
    </location>
</feature>
<feature type="compositionally biased region" description="Low complexity" evidence="11">
    <location>
        <begin position="583"/>
        <end position="595"/>
    </location>
</feature>
<evidence type="ECO:0000256" key="4">
    <source>
        <dbReference type="ARBA" id="ARBA00022771"/>
    </source>
</evidence>
<dbReference type="Proteomes" id="UP000005237">
    <property type="component" value="Unassembled WGS sequence"/>
</dbReference>
<dbReference type="GO" id="GO:0061061">
    <property type="term" value="P:muscle structure development"/>
    <property type="evidence" value="ECO:0007669"/>
    <property type="project" value="UniProtKB-ARBA"/>
</dbReference>
<dbReference type="GO" id="GO:0009791">
    <property type="term" value="P:post-embryonic development"/>
    <property type="evidence" value="ECO:0007669"/>
    <property type="project" value="UniProtKB-ARBA"/>
</dbReference>
<evidence type="ECO:0000313" key="14">
    <source>
        <dbReference type="Proteomes" id="UP000005237"/>
    </source>
</evidence>
<proteinExistence type="inferred from homology"/>
<dbReference type="GO" id="GO:0005634">
    <property type="term" value="C:nucleus"/>
    <property type="evidence" value="ECO:0007669"/>
    <property type="project" value="UniProtKB-SubCell"/>
</dbReference>
<dbReference type="Pfam" id="PF12874">
    <property type="entry name" value="zf-met"/>
    <property type="match status" value="1"/>
</dbReference>
<keyword evidence="4 10" id="KW-0863">Zinc-finger</keyword>
<evidence type="ECO:0000256" key="7">
    <source>
        <dbReference type="ARBA" id="ARBA00023163"/>
    </source>
</evidence>
<feature type="domain" description="C2H2-type" evidence="12">
    <location>
        <begin position="69"/>
        <end position="99"/>
    </location>
</feature>
<dbReference type="GO" id="GO:0000978">
    <property type="term" value="F:RNA polymerase II cis-regulatory region sequence-specific DNA binding"/>
    <property type="evidence" value="ECO:0007669"/>
    <property type="project" value="TreeGrafter"/>
</dbReference>
<reference evidence="14" key="1">
    <citation type="submission" date="2010-08" db="EMBL/GenBank/DDBJ databases">
        <authorList>
            <consortium name="Caenorhabditis japonica Sequencing Consortium"/>
            <person name="Wilson R.K."/>
        </authorList>
    </citation>
    <scope>NUCLEOTIDE SEQUENCE [LARGE SCALE GENOMIC DNA]</scope>
    <source>
        <strain evidence="14">DF5081</strain>
    </source>
</reference>
<feature type="compositionally biased region" description="Basic and acidic residues" evidence="11">
    <location>
        <begin position="569"/>
        <end position="579"/>
    </location>
</feature>
<dbReference type="InterPro" id="IPR013087">
    <property type="entry name" value="Znf_C2H2_type"/>
</dbReference>
<evidence type="ECO:0000256" key="3">
    <source>
        <dbReference type="ARBA" id="ARBA00022737"/>
    </source>
</evidence>
<dbReference type="GO" id="GO:0048646">
    <property type="term" value="P:anatomical structure formation involved in morphogenesis"/>
    <property type="evidence" value="ECO:0007669"/>
    <property type="project" value="UniProtKB-ARBA"/>
</dbReference>
<dbReference type="Pfam" id="PF00096">
    <property type="entry name" value="zf-C2H2"/>
    <property type="match status" value="3"/>
</dbReference>
<feature type="domain" description="C2H2-type" evidence="12">
    <location>
        <begin position="370"/>
        <end position="397"/>
    </location>
</feature>
<dbReference type="GO" id="GO:0001708">
    <property type="term" value="P:cell fate specification"/>
    <property type="evidence" value="ECO:0007669"/>
    <property type="project" value="UniProtKB-ARBA"/>
</dbReference>
<dbReference type="EnsemblMetazoa" id="CJA12338b.1">
    <property type="protein sequence ID" value="CJA12338b.1"/>
    <property type="gene ID" value="WBGene00131542"/>
</dbReference>
<dbReference type="PROSITE" id="PS00028">
    <property type="entry name" value="ZINC_FINGER_C2H2_1"/>
    <property type="match status" value="7"/>
</dbReference>
<dbReference type="FunFam" id="3.30.160.60:FF:000025">
    <property type="entry name" value="Spalt-like transcription factor 1"/>
    <property type="match status" value="1"/>
</dbReference>
<dbReference type="FunFam" id="3.30.160.60:FF:002381">
    <property type="entry name" value="Putative spalt protein"/>
    <property type="match status" value="1"/>
</dbReference>
<dbReference type="SUPFAM" id="SSF57667">
    <property type="entry name" value="beta-beta-alpha zinc fingers"/>
    <property type="match status" value="2"/>
</dbReference>
<keyword evidence="2" id="KW-0479">Metal-binding</keyword>
<dbReference type="AlphaFoldDB" id="A0A8R1HYQ7"/>
<dbReference type="PROSITE" id="PS50157">
    <property type="entry name" value="ZINC_FINGER_C2H2_2"/>
    <property type="match status" value="5"/>
</dbReference>
<keyword evidence="7" id="KW-0804">Transcription</keyword>
<keyword evidence="5" id="KW-0862">Zinc</keyword>
<keyword evidence="3" id="KW-0677">Repeat</keyword>
<dbReference type="GO" id="GO:0000981">
    <property type="term" value="F:DNA-binding transcription factor activity, RNA polymerase II-specific"/>
    <property type="evidence" value="ECO:0007669"/>
    <property type="project" value="TreeGrafter"/>
</dbReference>
<dbReference type="FunFam" id="3.30.160.60:FF:000446">
    <property type="entry name" value="Zinc finger protein"/>
    <property type="match status" value="1"/>
</dbReference>
<evidence type="ECO:0000256" key="5">
    <source>
        <dbReference type="ARBA" id="ARBA00022833"/>
    </source>
</evidence>
<evidence type="ECO:0000256" key="9">
    <source>
        <dbReference type="ARBA" id="ARBA00038474"/>
    </source>
</evidence>
<keyword evidence="6" id="KW-0805">Transcription regulation</keyword>
<feature type="compositionally biased region" description="Polar residues" evidence="11">
    <location>
        <begin position="556"/>
        <end position="567"/>
    </location>
</feature>
<dbReference type="GO" id="GO:0000122">
    <property type="term" value="P:negative regulation of transcription by RNA polymerase II"/>
    <property type="evidence" value="ECO:0007669"/>
    <property type="project" value="UniProtKB-ARBA"/>
</dbReference>
<dbReference type="Gene3D" id="3.30.160.60">
    <property type="entry name" value="Classic Zinc Finger"/>
    <property type="match status" value="5"/>
</dbReference>
<evidence type="ECO:0000259" key="12">
    <source>
        <dbReference type="PROSITE" id="PS50157"/>
    </source>
</evidence>
<feature type="region of interest" description="Disordered" evidence="11">
    <location>
        <begin position="556"/>
        <end position="598"/>
    </location>
</feature>
<dbReference type="PANTHER" id="PTHR23233">
    <property type="entry name" value="SAL-LIKE PROTEIN"/>
    <property type="match status" value="1"/>
</dbReference>
<feature type="domain" description="C2H2-type" evidence="12">
    <location>
        <begin position="689"/>
        <end position="716"/>
    </location>
</feature>
<keyword evidence="8" id="KW-0539">Nucleus</keyword>
<evidence type="ECO:0000256" key="8">
    <source>
        <dbReference type="ARBA" id="ARBA00023242"/>
    </source>
</evidence>
<feature type="domain" description="C2H2-type" evidence="12">
    <location>
        <begin position="661"/>
        <end position="688"/>
    </location>
</feature>
<keyword evidence="14" id="KW-1185">Reference proteome</keyword>
<dbReference type="PANTHER" id="PTHR23233:SF84">
    <property type="entry name" value="FI23031P1"/>
    <property type="match status" value="1"/>
</dbReference>
<protein>
    <recommendedName>
        <fullName evidence="12">C2H2-type domain-containing protein</fullName>
    </recommendedName>
</protein>
<evidence type="ECO:0000256" key="10">
    <source>
        <dbReference type="PROSITE-ProRule" id="PRU00042"/>
    </source>
</evidence>
<dbReference type="GO" id="GO:0008270">
    <property type="term" value="F:zinc ion binding"/>
    <property type="evidence" value="ECO:0007669"/>
    <property type="project" value="UniProtKB-KW"/>
</dbReference>
<feature type="compositionally biased region" description="Polar residues" evidence="11">
    <location>
        <begin position="804"/>
        <end position="822"/>
    </location>
</feature>
<feature type="region of interest" description="Disordered" evidence="11">
    <location>
        <begin position="803"/>
        <end position="822"/>
    </location>
</feature>